<comment type="caution">
    <text evidence="1">The sequence shown here is derived from an EMBL/GenBank/DDBJ whole genome shotgun (WGS) entry which is preliminary data.</text>
</comment>
<organism evidence="1 2">
    <name type="scientific">Paramuricea clavata</name>
    <name type="common">Red gorgonian</name>
    <name type="synonym">Violescent sea-whip</name>
    <dbReference type="NCBI Taxonomy" id="317549"/>
    <lineage>
        <taxon>Eukaryota</taxon>
        <taxon>Metazoa</taxon>
        <taxon>Cnidaria</taxon>
        <taxon>Anthozoa</taxon>
        <taxon>Octocorallia</taxon>
        <taxon>Malacalcyonacea</taxon>
        <taxon>Plexauridae</taxon>
        <taxon>Paramuricea</taxon>
    </lineage>
</organism>
<reference evidence="1" key="1">
    <citation type="submission" date="2020-04" db="EMBL/GenBank/DDBJ databases">
        <authorList>
            <person name="Alioto T."/>
            <person name="Alioto T."/>
            <person name="Gomez Garrido J."/>
        </authorList>
    </citation>
    <scope>NUCLEOTIDE SEQUENCE</scope>
    <source>
        <strain evidence="1">A484AB</strain>
    </source>
</reference>
<dbReference type="AlphaFoldDB" id="A0A6S7J4K0"/>
<keyword evidence="2" id="KW-1185">Reference proteome</keyword>
<gene>
    <name evidence="1" type="ORF">PACLA_8A026296</name>
</gene>
<accession>A0A6S7J4K0</accession>
<sequence>MDYKSKEFQRNRISHKKRFINVLQELLQNSKKNVHETIKVKHEYIEFLQHTDLRRDLKKYYPDLVAFIGHKYGQIDLKGPVSQVVDATVIINEQLHKICEKQLTLSQSDLVWNIVAKNRWNEYFARQLCKENIKAKVCVGPSNALMILGFSQEECERAFEILFEILKEDTLSITADCSVQSDKFQSLISKLQRGALVQIDVLPEENSVRIIGVYEDISGATKQIYDFIKTDRIHSDTHRPQVSEHIWNFLRDCENVKKIAKDFEQYSISIEITESDDYEQFLVRGFNEGIEQCKQRLTEFAATIVEQEKKLEYPGIKRLFLDQAGKEQLQMIEKEMDVEIEIIVQSGRKFSKAPVPLPRTFSLPTKKSESFIYDYDECNFTTKEGTDVSWKYGNIGNEAVSSLKT</sequence>
<name>A0A6S7J4K0_PARCT</name>
<protein>
    <submittedName>
        <fullName evidence="1">Uncharacterized protein</fullName>
    </submittedName>
</protein>
<feature type="non-terminal residue" evidence="1">
    <location>
        <position position="1"/>
    </location>
</feature>
<evidence type="ECO:0000313" key="1">
    <source>
        <dbReference type="EMBL" id="CAB4008028.1"/>
    </source>
</evidence>
<dbReference type="Proteomes" id="UP001152795">
    <property type="component" value="Unassembled WGS sequence"/>
</dbReference>
<dbReference type="EMBL" id="CACRXK020005998">
    <property type="protein sequence ID" value="CAB4008028.1"/>
    <property type="molecule type" value="Genomic_DNA"/>
</dbReference>
<evidence type="ECO:0000313" key="2">
    <source>
        <dbReference type="Proteomes" id="UP001152795"/>
    </source>
</evidence>
<proteinExistence type="predicted"/>